<feature type="compositionally biased region" description="Polar residues" evidence="2">
    <location>
        <begin position="52"/>
        <end position="65"/>
    </location>
</feature>
<feature type="compositionally biased region" description="Low complexity" evidence="2">
    <location>
        <begin position="1"/>
        <end position="13"/>
    </location>
</feature>
<dbReference type="InterPro" id="IPR001373">
    <property type="entry name" value="Cullin_N"/>
</dbReference>
<comment type="caution">
    <text evidence="4">The sequence shown here is derived from an EMBL/GenBank/DDBJ whole genome shotgun (WGS) entry which is preliminary data.</text>
</comment>
<dbReference type="AlphaFoldDB" id="A0AA89ANH2"/>
<evidence type="ECO:0000256" key="2">
    <source>
        <dbReference type="SAM" id="MobiDB-lite"/>
    </source>
</evidence>
<dbReference type="SUPFAM" id="SSF74788">
    <property type="entry name" value="Cullin repeat-like"/>
    <property type="match status" value="1"/>
</dbReference>
<organism evidence="4 5">
    <name type="scientific">Escallonia herrerae</name>
    <dbReference type="NCBI Taxonomy" id="1293975"/>
    <lineage>
        <taxon>Eukaryota</taxon>
        <taxon>Viridiplantae</taxon>
        <taxon>Streptophyta</taxon>
        <taxon>Embryophyta</taxon>
        <taxon>Tracheophyta</taxon>
        <taxon>Spermatophyta</taxon>
        <taxon>Magnoliopsida</taxon>
        <taxon>eudicotyledons</taxon>
        <taxon>Gunneridae</taxon>
        <taxon>Pentapetalae</taxon>
        <taxon>asterids</taxon>
        <taxon>campanulids</taxon>
        <taxon>Escalloniales</taxon>
        <taxon>Escalloniaceae</taxon>
        <taxon>Escallonia</taxon>
    </lineage>
</organism>
<evidence type="ECO:0000256" key="1">
    <source>
        <dbReference type="ARBA" id="ARBA00006019"/>
    </source>
</evidence>
<evidence type="ECO:0000313" key="4">
    <source>
        <dbReference type="EMBL" id="KAK3010844.1"/>
    </source>
</evidence>
<feature type="non-terminal residue" evidence="4">
    <location>
        <position position="292"/>
    </location>
</feature>
<name>A0AA89ANH2_9ASTE</name>
<evidence type="ECO:0000259" key="3">
    <source>
        <dbReference type="Pfam" id="PF00888"/>
    </source>
</evidence>
<proteinExistence type="inferred from homology"/>
<evidence type="ECO:0000313" key="5">
    <source>
        <dbReference type="Proteomes" id="UP001188597"/>
    </source>
</evidence>
<sequence>MSHPTTATNTTTTSAKRSPCTTTTGDGGDHHHFSPPPMKKAKSQAVACSLDPNPNKNGFDPTTNIDLADDPSSVIEDPNSSDAVSPGFTHNLSRKKAAAPQPAKKLVIKLVKAKPTLPTNFEENTWATLKSAIRSIFLKQPDPCDLEKLYQAVNDLCLHKMGGSLYRRIEKECEAHIAAALKSLVGQSEDLVVFLSLVEKCWQDFCDQMLMIRGIALYLDRTYVKQAPNVRSLWDMGLQLFRKHLSLASEVEYKTVFGLLQMIESERNAKGDVSNIVNGHNTYNQSRFYARQ</sequence>
<dbReference type="GO" id="GO:0006511">
    <property type="term" value="P:ubiquitin-dependent protein catabolic process"/>
    <property type="evidence" value="ECO:0007669"/>
    <property type="project" value="InterPro"/>
</dbReference>
<feature type="region of interest" description="Disordered" evidence="2">
    <location>
        <begin position="1"/>
        <end position="84"/>
    </location>
</feature>
<dbReference type="InterPro" id="IPR045093">
    <property type="entry name" value="Cullin"/>
</dbReference>
<gene>
    <name evidence="4" type="ORF">RJ639_011523</name>
</gene>
<dbReference type="Gene3D" id="1.20.1310.10">
    <property type="entry name" value="Cullin Repeats"/>
    <property type="match status" value="1"/>
</dbReference>
<reference evidence="4" key="1">
    <citation type="submission" date="2022-12" db="EMBL/GenBank/DDBJ databases">
        <title>Draft genome assemblies for two species of Escallonia (Escalloniales).</title>
        <authorList>
            <person name="Chanderbali A."/>
            <person name="Dervinis C."/>
            <person name="Anghel I."/>
            <person name="Soltis D."/>
            <person name="Soltis P."/>
            <person name="Zapata F."/>
        </authorList>
    </citation>
    <scope>NUCLEOTIDE SEQUENCE</scope>
    <source>
        <strain evidence="4">UCBG64.0493</strain>
        <tissue evidence="4">Leaf</tissue>
    </source>
</reference>
<dbReference type="GO" id="GO:0031625">
    <property type="term" value="F:ubiquitin protein ligase binding"/>
    <property type="evidence" value="ECO:0007669"/>
    <property type="project" value="InterPro"/>
</dbReference>
<dbReference type="FunFam" id="1.20.1310.10:FF:000030">
    <property type="entry name" value="Cullin-4"/>
    <property type="match status" value="1"/>
</dbReference>
<dbReference type="PANTHER" id="PTHR11932">
    <property type="entry name" value="CULLIN"/>
    <property type="match status" value="1"/>
</dbReference>
<dbReference type="EMBL" id="JAVXUP010001504">
    <property type="protein sequence ID" value="KAK3010844.1"/>
    <property type="molecule type" value="Genomic_DNA"/>
</dbReference>
<feature type="domain" description="Cullin N-terminal" evidence="3">
    <location>
        <begin position="126"/>
        <end position="270"/>
    </location>
</feature>
<keyword evidence="5" id="KW-1185">Reference proteome</keyword>
<dbReference type="Proteomes" id="UP001188597">
    <property type="component" value="Unassembled WGS sequence"/>
</dbReference>
<dbReference type="Pfam" id="PF00888">
    <property type="entry name" value="Cullin"/>
    <property type="match status" value="1"/>
</dbReference>
<comment type="similarity">
    <text evidence="1">Belongs to the cullin family.</text>
</comment>
<protein>
    <recommendedName>
        <fullName evidence="3">Cullin N-terminal domain-containing protein</fullName>
    </recommendedName>
</protein>
<accession>A0AA89ANH2</accession>
<dbReference type="InterPro" id="IPR016159">
    <property type="entry name" value="Cullin_repeat-like_dom_sf"/>
</dbReference>